<dbReference type="InterPro" id="IPR053282">
    <property type="entry name" value="RGS_domain-containing"/>
</dbReference>
<evidence type="ECO:0000313" key="3">
    <source>
        <dbReference type="EMBL" id="RXN16952.1"/>
    </source>
</evidence>
<organism evidence="2 4">
    <name type="scientific">Labeo rohita</name>
    <name type="common">Indian major carp</name>
    <name type="synonym">Cyprinus rohita</name>
    <dbReference type="NCBI Taxonomy" id="84645"/>
    <lineage>
        <taxon>Eukaryota</taxon>
        <taxon>Metazoa</taxon>
        <taxon>Chordata</taxon>
        <taxon>Craniata</taxon>
        <taxon>Vertebrata</taxon>
        <taxon>Euteleostomi</taxon>
        <taxon>Actinopterygii</taxon>
        <taxon>Neopterygii</taxon>
        <taxon>Teleostei</taxon>
        <taxon>Ostariophysi</taxon>
        <taxon>Cypriniformes</taxon>
        <taxon>Cyprinidae</taxon>
        <taxon>Labeoninae</taxon>
        <taxon>Labeonini</taxon>
        <taxon>Labeo</taxon>
    </lineage>
</organism>
<dbReference type="AlphaFoldDB" id="A0A498LCT2"/>
<feature type="region of interest" description="Disordered" evidence="1">
    <location>
        <begin position="230"/>
        <end position="255"/>
    </location>
</feature>
<name>A0A498LCT2_LABRO</name>
<reference evidence="2 4" key="1">
    <citation type="submission" date="2018-03" db="EMBL/GenBank/DDBJ databases">
        <title>Draft genome sequence of Rohu Carp (Labeo rohita).</title>
        <authorList>
            <person name="Das P."/>
            <person name="Kushwaha B."/>
            <person name="Joshi C.G."/>
            <person name="Kumar D."/>
            <person name="Nagpure N.S."/>
            <person name="Sahoo L."/>
            <person name="Das S.P."/>
            <person name="Bit A."/>
            <person name="Patnaik S."/>
            <person name="Meher P.K."/>
            <person name="Jayasankar P."/>
            <person name="Koringa P.G."/>
            <person name="Patel N.V."/>
            <person name="Hinsu A.T."/>
            <person name="Kumar R."/>
            <person name="Pandey M."/>
            <person name="Agarwal S."/>
            <person name="Srivastava S."/>
            <person name="Singh M."/>
            <person name="Iquebal M.A."/>
            <person name="Jaiswal S."/>
            <person name="Angadi U.B."/>
            <person name="Kumar N."/>
            <person name="Raza M."/>
            <person name="Shah T.M."/>
            <person name="Rai A."/>
            <person name="Jena J.K."/>
        </authorList>
    </citation>
    <scope>NUCLEOTIDE SEQUENCE [LARGE SCALE GENOMIC DNA]</scope>
    <source>
        <strain evidence="2">DASCIFA01</strain>
        <tissue evidence="2">Testis</tissue>
    </source>
</reference>
<evidence type="ECO:0000313" key="2">
    <source>
        <dbReference type="EMBL" id="RXN04726.1"/>
    </source>
</evidence>
<dbReference type="PANTHER" id="PTHR47079:SF1">
    <property type="entry name" value="REGULATOR OF G-PROTEIN SIGNALING PROTEIN-LIKE"/>
    <property type="match status" value="1"/>
</dbReference>
<comment type="caution">
    <text evidence="2">The sequence shown here is derived from an EMBL/GenBank/DDBJ whole genome shotgun (WGS) entry which is preliminary data.</text>
</comment>
<evidence type="ECO:0000313" key="4">
    <source>
        <dbReference type="Proteomes" id="UP000290572"/>
    </source>
</evidence>
<protein>
    <submittedName>
        <fullName evidence="2">Regulator of G-signaling-like protein</fullName>
    </submittedName>
</protein>
<evidence type="ECO:0000256" key="1">
    <source>
        <dbReference type="SAM" id="MobiDB-lite"/>
    </source>
</evidence>
<dbReference type="EMBL" id="QBIY01013430">
    <property type="protein sequence ID" value="RXN04726.1"/>
    <property type="molecule type" value="Genomic_DNA"/>
</dbReference>
<gene>
    <name evidence="3" type="ORF">ROHU_027193</name>
    <name evidence="2" type="ORF">ROHU_033848</name>
</gene>
<proteinExistence type="predicted"/>
<dbReference type="STRING" id="84645.A0A498LCT2"/>
<accession>A0A498LCT2</accession>
<dbReference type="EMBL" id="QBIY01012769">
    <property type="protein sequence ID" value="RXN16952.1"/>
    <property type="molecule type" value="Genomic_DNA"/>
</dbReference>
<dbReference type="Proteomes" id="UP000290572">
    <property type="component" value="Unassembled WGS sequence"/>
</dbReference>
<keyword evidence="4" id="KW-1185">Reference proteome</keyword>
<dbReference type="PANTHER" id="PTHR47079">
    <property type="entry name" value="REGULATOR OF G-PROTEIN SIGNALING PROTEIN-LIKE"/>
    <property type="match status" value="1"/>
</dbReference>
<sequence length="803" mass="92342">MKTRHISKKHGYQQEKAINMELKFLLKDEVFVDFFNTFLSLPVFGQTPLHMLNENKWLMWPNVPFARVNTGAFLKWLETHRLIFFKQTELYHNFVLCTEILDFVSSKSTEEELLLFCVRVSMLFSIKEEENEHEYQTLNLQALQTAIRLFHLSEASAILSVCHIHTDDMTELLSKECSLSSQKRVLVDMRKKVLCRLQSYWLPQFLHCCKSWLWRVPECQRIVEKYTSFSCPPAPSHSSRKREQCKTNPTPSPAKSYCSKHSKWHLWSSYKPNTVRSQPNSICLWLPPTRQEDLKGSQCSNIAHTETSVQAIVHHTCVQTPACQIPRCVSVHTPPSDVHCYLQPALSAEALAGGPFRSYLRAQNLVEKQRMLDLLEDLDFFLLLVLKAQGEDPVCTQRQTMAQRITETYLKENMPCYGLDSNTSHHLRSLLPSTAAVPWIYRAKYEICKELQDVYDSFLDAEDKALVSHLSSHSEESEEQLIFCGFETETEACFTQTEALVLCGGCCSRLDPDALAQDSWALVGLQDLRRGGSLLHKYNTDASEEPKITTESDTTAPLTQVEYLQCSADIISSVTQMDVVPQEIIFTIQHLVAKSLEATWFKLYQETFYFCSPVSSESNVKGPLLLDKLKTNAWTVFSRFIRSVTKFLSALEDRDFRNEFEDYLIHNYKHFSQPCTVRSKAQQSSDISSDGEKFKPKIRSIINKTVTVEFLVNDLSFYMECERFCSLTVMKRLYPTEALRNQKVSSHLQELRPLNILQEIKTIRSNEVKDAILRFSTQHGLTLLLPQTPHSHSITPSQQPSAR</sequence>